<dbReference type="CDD" id="cd15840">
    <property type="entry name" value="SNARE_Qa"/>
    <property type="match status" value="1"/>
</dbReference>
<feature type="domain" description="T-SNARE coiled-coil homology" evidence="4">
    <location>
        <begin position="179"/>
        <end position="241"/>
    </location>
</feature>
<dbReference type="GO" id="GO:0012505">
    <property type="term" value="C:endomembrane system"/>
    <property type="evidence" value="ECO:0007669"/>
    <property type="project" value="TreeGrafter"/>
</dbReference>
<keyword evidence="3" id="KW-0472">Membrane</keyword>
<sequence length="287" mass="31404">MSFQDIETGLAQRPNSPRTGVPQSPEEAAFVNLQSSLSLQVFKINTNVQGILKLVDQLGTSRDSANLRKSLHDLTEATRAMAKRGSEDLKKLAALQAPLPRHKTSLQKTSHDFQLSLVAFQRAQQVSAERQRTVVEGVKMAVEEESSYVHDLAQLCTRLNTATESLVPQLSPQELAFQESLIQEREAEIHEIETGIHELSEIFRDLGTLVQEQGGMLDNIESNISSVAVDTAGAAEELSTAHEYQRKAGRRALCLMLVLVVVVAVVLLAVRVLLLIACCSSGIPILC</sequence>
<reference evidence="5 6" key="1">
    <citation type="journal article" date="2012" name="Proc. Natl. Acad. Sci. U.S.A.">
        <title>Comparative genomics of Ceriporiopsis subvermispora and Phanerochaete chrysosporium provide insight into selective ligninolysis.</title>
        <authorList>
            <person name="Fernandez-Fueyo E."/>
            <person name="Ruiz-Duenas F.J."/>
            <person name="Ferreira P."/>
            <person name="Floudas D."/>
            <person name="Hibbett D.S."/>
            <person name="Canessa P."/>
            <person name="Larrondo L.F."/>
            <person name="James T.Y."/>
            <person name="Seelenfreund D."/>
            <person name="Lobos S."/>
            <person name="Polanco R."/>
            <person name="Tello M."/>
            <person name="Honda Y."/>
            <person name="Watanabe T."/>
            <person name="Watanabe T."/>
            <person name="Ryu J.S."/>
            <person name="Kubicek C.P."/>
            <person name="Schmoll M."/>
            <person name="Gaskell J."/>
            <person name="Hammel K.E."/>
            <person name="St John F.J."/>
            <person name="Vanden Wymelenberg A."/>
            <person name="Sabat G."/>
            <person name="Splinter BonDurant S."/>
            <person name="Syed K."/>
            <person name="Yadav J.S."/>
            <person name="Doddapaneni H."/>
            <person name="Subramanian V."/>
            <person name="Lavin J.L."/>
            <person name="Oguiza J.A."/>
            <person name="Perez G."/>
            <person name="Pisabarro A.G."/>
            <person name="Ramirez L."/>
            <person name="Santoyo F."/>
            <person name="Master E."/>
            <person name="Coutinho P.M."/>
            <person name="Henrissat B."/>
            <person name="Lombard V."/>
            <person name="Magnuson J.K."/>
            <person name="Kuees U."/>
            <person name="Hori C."/>
            <person name="Igarashi K."/>
            <person name="Samejima M."/>
            <person name="Held B.W."/>
            <person name="Barry K.W."/>
            <person name="LaButti K.M."/>
            <person name="Lapidus A."/>
            <person name="Lindquist E.A."/>
            <person name="Lucas S.M."/>
            <person name="Riley R."/>
            <person name="Salamov A.A."/>
            <person name="Hoffmeister D."/>
            <person name="Schwenk D."/>
            <person name="Hadar Y."/>
            <person name="Yarden O."/>
            <person name="de Vries R.P."/>
            <person name="Wiebenga A."/>
            <person name="Stenlid J."/>
            <person name="Eastwood D."/>
            <person name="Grigoriev I.V."/>
            <person name="Berka R.M."/>
            <person name="Blanchette R.A."/>
            <person name="Kersten P."/>
            <person name="Martinez A.T."/>
            <person name="Vicuna R."/>
            <person name="Cullen D."/>
        </authorList>
    </citation>
    <scope>NUCLEOTIDE SEQUENCE [LARGE SCALE GENOMIC DNA]</scope>
    <source>
        <strain evidence="5 6">B</strain>
    </source>
</reference>
<evidence type="ECO:0000256" key="1">
    <source>
        <dbReference type="ARBA" id="ARBA00009063"/>
    </source>
</evidence>
<name>M2R519_CERS8</name>
<dbReference type="STRING" id="914234.M2R519"/>
<feature type="transmembrane region" description="Helical" evidence="3">
    <location>
        <begin position="252"/>
        <end position="277"/>
    </location>
</feature>
<dbReference type="AlphaFoldDB" id="M2R519"/>
<dbReference type="GO" id="GO:0000149">
    <property type="term" value="F:SNARE binding"/>
    <property type="evidence" value="ECO:0007669"/>
    <property type="project" value="TreeGrafter"/>
</dbReference>
<dbReference type="GO" id="GO:0031201">
    <property type="term" value="C:SNARE complex"/>
    <property type="evidence" value="ECO:0007669"/>
    <property type="project" value="TreeGrafter"/>
</dbReference>
<dbReference type="InterPro" id="IPR006012">
    <property type="entry name" value="Syntaxin/epimorphin_CS"/>
</dbReference>
<dbReference type="Gene3D" id="1.20.58.70">
    <property type="match status" value="1"/>
</dbReference>
<evidence type="ECO:0000313" key="6">
    <source>
        <dbReference type="Proteomes" id="UP000016930"/>
    </source>
</evidence>
<dbReference type="GO" id="GO:0006886">
    <property type="term" value="P:intracellular protein transport"/>
    <property type="evidence" value="ECO:0007669"/>
    <property type="project" value="InterPro"/>
</dbReference>
<dbReference type="InterPro" id="IPR006011">
    <property type="entry name" value="Syntaxin_N"/>
</dbReference>
<feature type="region of interest" description="Disordered" evidence="2">
    <location>
        <begin position="1"/>
        <end position="25"/>
    </location>
</feature>
<dbReference type="FunFam" id="1.20.5.110:FF:000059">
    <property type="entry name" value="Related to syntaxin 12"/>
    <property type="match status" value="1"/>
</dbReference>
<comment type="similarity">
    <text evidence="1">Belongs to the syntaxin family.</text>
</comment>
<dbReference type="EMBL" id="KB445793">
    <property type="protein sequence ID" value="EMD39670.1"/>
    <property type="molecule type" value="Genomic_DNA"/>
</dbReference>
<keyword evidence="3" id="KW-0812">Transmembrane</keyword>
<protein>
    <recommendedName>
        <fullName evidence="4">t-SNARE coiled-coil homology domain-containing protein</fullName>
    </recommendedName>
</protein>
<dbReference type="Gene3D" id="1.20.5.110">
    <property type="match status" value="1"/>
</dbReference>
<dbReference type="SUPFAM" id="SSF47661">
    <property type="entry name" value="t-snare proteins"/>
    <property type="match status" value="1"/>
</dbReference>
<gene>
    <name evidence="5" type="ORF">CERSUDRAFT_45790</name>
</gene>
<dbReference type="HOGENOM" id="CLU_059257_2_0_1"/>
<dbReference type="InterPro" id="IPR045242">
    <property type="entry name" value="Syntaxin"/>
</dbReference>
<dbReference type="InterPro" id="IPR000727">
    <property type="entry name" value="T_SNARE_dom"/>
</dbReference>
<dbReference type="Proteomes" id="UP000016930">
    <property type="component" value="Unassembled WGS sequence"/>
</dbReference>
<evidence type="ECO:0000256" key="2">
    <source>
        <dbReference type="SAM" id="MobiDB-lite"/>
    </source>
</evidence>
<organism evidence="5 6">
    <name type="scientific">Ceriporiopsis subvermispora (strain B)</name>
    <name type="common">White-rot fungus</name>
    <name type="synonym">Gelatoporia subvermispora</name>
    <dbReference type="NCBI Taxonomy" id="914234"/>
    <lineage>
        <taxon>Eukaryota</taxon>
        <taxon>Fungi</taxon>
        <taxon>Dikarya</taxon>
        <taxon>Basidiomycota</taxon>
        <taxon>Agaricomycotina</taxon>
        <taxon>Agaricomycetes</taxon>
        <taxon>Polyporales</taxon>
        <taxon>Gelatoporiaceae</taxon>
        <taxon>Gelatoporia</taxon>
    </lineage>
</organism>
<proteinExistence type="inferred from homology"/>
<evidence type="ECO:0000256" key="3">
    <source>
        <dbReference type="SAM" id="Phobius"/>
    </source>
</evidence>
<dbReference type="GO" id="GO:0048278">
    <property type="term" value="P:vesicle docking"/>
    <property type="evidence" value="ECO:0007669"/>
    <property type="project" value="TreeGrafter"/>
</dbReference>
<dbReference type="SMART" id="SM00397">
    <property type="entry name" value="t_SNARE"/>
    <property type="match status" value="1"/>
</dbReference>
<dbReference type="PROSITE" id="PS50192">
    <property type="entry name" value="T_SNARE"/>
    <property type="match status" value="1"/>
</dbReference>
<keyword evidence="6" id="KW-1185">Reference proteome</keyword>
<dbReference type="PROSITE" id="PS00914">
    <property type="entry name" value="SYNTAXIN"/>
    <property type="match status" value="1"/>
</dbReference>
<dbReference type="GO" id="GO:0005484">
    <property type="term" value="F:SNAP receptor activity"/>
    <property type="evidence" value="ECO:0007669"/>
    <property type="project" value="InterPro"/>
</dbReference>
<dbReference type="OrthoDB" id="364348at2759"/>
<feature type="compositionally biased region" description="Polar residues" evidence="2">
    <location>
        <begin position="13"/>
        <end position="22"/>
    </location>
</feature>
<dbReference type="Pfam" id="PF05739">
    <property type="entry name" value="SNARE"/>
    <property type="match status" value="1"/>
</dbReference>
<evidence type="ECO:0000259" key="4">
    <source>
        <dbReference type="PROSITE" id="PS50192"/>
    </source>
</evidence>
<dbReference type="Pfam" id="PF14523">
    <property type="entry name" value="Syntaxin_2"/>
    <property type="match status" value="1"/>
</dbReference>
<dbReference type="GO" id="GO:0006896">
    <property type="term" value="P:Golgi to vacuole transport"/>
    <property type="evidence" value="ECO:0007669"/>
    <property type="project" value="TreeGrafter"/>
</dbReference>
<dbReference type="PANTHER" id="PTHR19957:SF38">
    <property type="entry name" value="LD27581P"/>
    <property type="match status" value="1"/>
</dbReference>
<keyword evidence="3" id="KW-1133">Transmembrane helix</keyword>
<evidence type="ECO:0000313" key="5">
    <source>
        <dbReference type="EMBL" id="EMD39670.1"/>
    </source>
</evidence>
<accession>M2R519</accession>
<dbReference type="InterPro" id="IPR010989">
    <property type="entry name" value="SNARE"/>
</dbReference>
<dbReference type="GO" id="GO:0006906">
    <property type="term" value="P:vesicle fusion"/>
    <property type="evidence" value="ECO:0007669"/>
    <property type="project" value="TreeGrafter"/>
</dbReference>
<dbReference type="PANTHER" id="PTHR19957">
    <property type="entry name" value="SYNTAXIN"/>
    <property type="match status" value="1"/>
</dbReference>